<dbReference type="KEGG" id="snl:BJD96_13035"/>
<reference evidence="3 5" key="3">
    <citation type="submission" date="2018-06" db="EMBL/GenBank/DDBJ databases">
        <authorList>
            <consortium name="Pathogen Informatics"/>
            <person name="Doyle S."/>
        </authorList>
    </citation>
    <scope>NUCLEOTIDE SEQUENCE [LARGE SCALE GENOMIC DNA]</scope>
    <source>
        <strain evidence="3 5">NCTC13834</strain>
    </source>
</reference>
<evidence type="ECO:0000313" key="4">
    <source>
        <dbReference type="Proteomes" id="UP000240400"/>
    </source>
</evidence>
<reference evidence="2 4" key="1">
    <citation type="journal article" date="2016" name="Front. Microbiol.">
        <title>Comprehensive Phylogenetic Analysis of Bovine Non-aureus Staphylococci Species Based on Whole-Genome Sequencing.</title>
        <authorList>
            <person name="Naushad S."/>
            <person name="Barkema H.W."/>
            <person name="Luby C."/>
            <person name="Condas L.A."/>
            <person name="Nobrega D.B."/>
            <person name="Carson D.A."/>
            <person name="De Buck J."/>
        </authorList>
    </citation>
    <scope>NUCLEOTIDE SEQUENCE [LARGE SCALE GENOMIC DNA]</scope>
    <source>
        <strain evidence="2 4">SNUC 4337</strain>
    </source>
</reference>
<dbReference type="GeneID" id="66777984"/>
<proteinExistence type="predicted"/>
<keyword evidence="1" id="KW-1133">Transmembrane helix</keyword>
<gene>
    <name evidence="2" type="ORF">BUZ61_00195</name>
    <name evidence="3" type="ORF">NCTC13834_02603</name>
</gene>
<dbReference type="Proteomes" id="UP000254412">
    <property type="component" value="Unassembled WGS sequence"/>
</dbReference>
<organism evidence="2 4">
    <name type="scientific">Staphylococcus nepalensis</name>
    <dbReference type="NCBI Taxonomy" id="214473"/>
    <lineage>
        <taxon>Bacteria</taxon>
        <taxon>Bacillati</taxon>
        <taxon>Bacillota</taxon>
        <taxon>Bacilli</taxon>
        <taxon>Bacillales</taxon>
        <taxon>Staphylococcaceae</taxon>
        <taxon>Staphylococcus</taxon>
    </lineage>
</organism>
<sequence length="68" mass="7670">MNKAMIVHHTLNILLMIILIIVNFFNTLNLPVSITLATLILVNAILLIRANSKQVKNNGITIDDYKKK</sequence>
<dbReference type="EMBL" id="PZHR01000001">
    <property type="protein sequence ID" value="PTK60988.1"/>
    <property type="molecule type" value="Genomic_DNA"/>
</dbReference>
<dbReference type="AlphaFoldDB" id="A0A291JNJ3"/>
<name>A0A291JNJ3_9STAP</name>
<keyword evidence="1" id="KW-0472">Membrane</keyword>
<reference evidence="2" key="2">
    <citation type="submission" date="2018-03" db="EMBL/GenBank/DDBJ databases">
        <authorList>
            <person name="Keele B.F."/>
        </authorList>
    </citation>
    <scope>NUCLEOTIDE SEQUENCE</scope>
    <source>
        <strain evidence="2">SNUC 4337</strain>
    </source>
</reference>
<evidence type="ECO:0000313" key="3">
    <source>
        <dbReference type="EMBL" id="SUM56197.1"/>
    </source>
</evidence>
<evidence type="ECO:0000313" key="2">
    <source>
        <dbReference type="EMBL" id="PTK60988.1"/>
    </source>
</evidence>
<feature type="transmembrane region" description="Helical" evidence="1">
    <location>
        <begin position="7"/>
        <end position="25"/>
    </location>
</feature>
<dbReference type="Proteomes" id="UP000240400">
    <property type="component" value="Unassembled WGS sequence"/>
</dbReference>
<accession>A0A291JNJ3</accession>
<keyword evidence="1" id="KW-0812">Transmembrane</keyword>
<dbReference type="RefSeq" id="WP_096811032.1">
    <property type="nucleotide sequence ID" value="NZ_CABIWM010000003.1"/>
</dbReference>
<feature type="transmembrane region" description="Helical" evidence="1">
    <location>
        <begin position="31"/>
        <end position="48"/>
    </location>
</feature>
<evidence type="ECO:0000256" key="1">
    <source>
        <dbReference type="SAM" id="Phobius"/>
    </source>
</evidence>
<evidence type="ECO:0000313" key="5">
    <source>
        <dbReference type="Proteomes" id="UP000254412"/>
    </source>
</evidence>
<dbReference type="EMBL" id="UHDS01000001">
    <property type="protein sequence ID" value="SUM56197.1"/>
    <property type="molecule type" value="Genomic_DNA"/>
</dbReference>
<protein>
    <submittedName>
        <fullName evidence="2">Uncharacterized protein</fullName>
    </submittedName>
</protein>